<dbReference type="Gene3D" id="1.25.40.850">
    <property type="match status" value="1"/>
</dbReference>
<comment type="caution">
    <text evidence="3">The sequence shown here is derived from an EMBL/GenBank/DDBJ whole genome shotgun (WGS) entry which is preliminary data.</text>
</comment>
<dbReference type="PANTHER" id="PTHR11679">
    <property type="entry name" value="VESICLE PROTEIN SORTING-ASSOCIATED"/>
    <property type="match status" value="1"/>
</dbReference>
<dbReference type="OrthoDB" id="10262287at2759"/>
<dbReference type="GO" id="GO:0016192">
    <property type="term" value="P:vesicle-mediated transport"/>
    <property type="evidence" value="ECO:0007669"/>
    <property type="project" value="InterPro"/>
</dbReference>
<evidence type="ECO:0000256" key="1">
    <source>
        <dbReference type="ARBA" id="ARBA00009884"/>
    </source>
</evidence>
<evidence type="ECO:0000256" key="2">
    <source>
        <dbReference type="SAM" id="MobiDB-lite"/>
    </source>
</evidence>
<protein>
    <recommendedName>
        <fullName evidence="5">Sec1-like protein</fullName>
    </recommendedName>
</protein>
<feature type="compositionally biased region" description="Basic and acidic residues" evidence="2">
    <location>
        <begin position="572"/>
        <end position="592"/>
    </location>
</feature>
<dbReference type="SUPFAM" id="SSF56815">
    <property type="entry name" value="Sec1/munc18-like (SM) proteins"/>
    <property type="match status" value="1"/>
</dbReference>
<dbReference type="InterPro" id="IPR036045">
    <property type="entry name" value="Sec1-like_sf"/>
</dbReference>
<dbReference type="EMBL" id="SGPL01000158">
    <property type="protein sequence ID" value="THH16426.1"/>
    <property type="molecule type" value="Genomic_DNA"/>
</dbReference>
<dbReference type="InterPro" id="IPR043155">
    <property type="entry name" value="VPS33_dom3b"/>
</dbReference>
<evidence type="ECO:0008006" key="5">
    <source>
        <dbReference type="Google" id="ProtNLM"/>
    </source>
</evidence>
<dbReference type="InterPro" id="IPR043154">
    <property type="entry name" value="Sec-1-like_dom1"/>
</dbReference>
<feature type="region of interest" description="Disordered" evidence="2">
    <location>
        <begin position="567"/>
        <end position="605"/>
    </location>
</feature>
<dbReference type="Gene3D" id="3.40.50.1910">
    <property type="match status" value="2"/>
</dbReference>
<dbReference type="Gene3D" id="3.40.50.2060">
    <property type="match status" value="1"/>
</dbReference>
<dbReference type="InterPro" id="IPR027482">
    <property type="entry name" value="Sec1-like_dom2"/>
</dbReference>
<dbReference type="Pfam" id="PF00995">
    <property type="entry name" value="Sec1"/>
    <property type="match status" value="1"/>
</dbReference>
<keyword evidence="4" id="KW-1185">Reference proteome</keyword>
<evidence type="ECO:0000313" key="3">
    <source>
        <dbReference type="EMBL" id="THH16426.1"/>
    </source>
</evidence>
<sequence length="605" mass="66442">MAASTSTSDEQLSGQSSDTKDLLDVSLLKDLARNSLVHALNSINGAKTLVLDPTLAGPLSLVTEVALLQQHGVDKMYWLEPGPLTALSTNIVYLCRPLIKWVKIIAAQIKRHARESKKHTYTLLLVPRTSTLVIRVLEEEGVLGDVTISFYDLQFIPIADDVISLENDNAFKEIWVDGDETSIYDSAQALHTLQKLFGLFPRIVGKGDSADRLATLLNRQSSQASSTGPDSSSTTSDKFDSLIIIDRRVDMITPLLTQLTYEGLIDEVIGVKNSRRLRSFNPEKTFMVGAGHVEVPVSLLNAPANPSLPSNSPSTAPGPSLAKEKKKKHHLTSSTDPIFAEIRDLNFASVGKRLNRIARRLDEDYQARHKAQSVAQLRDFVGKLGGLQNEHQSLRLHTGLSEIVLQHTRSEVFNKSLEIQQDLLASHDVPGQITAIEDLLAQGADMQLVIRLLCLASISAGGIRNKTLENIKREILQTYGYSHLPLLLSLASPPLGILLPSPLPPSAPAALVNTKYPFAALRKSLRLLIDSVDELDELENDISYVYSGWAPISIRLVQCVAQKGGVLSNPASKEKPTDDDMDRKKRQVELYREGTSPSDSGMERI</sequence>
<comment type="similarity">
    <text evidence="1">Belongs to the STXBP/unc-18/SEC1 family.</text>
</comment>
<organism evidence="3 4">
    <name type="scientific">Bondarzewia mesenterica</name>
    <dbReference type="NCBI Taxonomy" id="1095465"/>
    <lineage>
        <taxon>Eukaryota</taxon>
        <taxon>Fungi</taxon>
        <taxon>Dikarya</taxon>
        <taxon>Basidiomycota</taxon>
        <taxon>Agaricomycotina</taxon>
        <taxon>Agaricomycetes</taxon>
        <taxon>Russulales</taxon>
        <taxon>Bondarzewiaceae</taxon>
        <taxon>Bondarzewia</taxon>
    </lineage>
</organism>
<proteinExistence type="inferred from homology"/>
<feature type="region of interest" description="Disordered" evidence="2">
    <location>
        <begin position="304"/>
        <end position="333"/>
    </location>
</feature>
<dbReference type="InterPro" id="IPR001619">
    <property type="entry name" value="Sec1-like"/>
</dbReference>
<name>A0A4S4LV59_9AGAM</name>
<dbReference type="AlphaFoldDB" id="A0A4S4LV59"/>
<gene>
    <name evidence="3" type="ORF">EW146_g4212</name>
</gene>
<evidence type="ECO:0000313" key="4">
    <source>
        <dbReference type="Proteomes" id="UP000310158"/>
    </source>
</evidence>
<dbReference type="Proteomes" id="UP000310158">
    <property type="component" value="Unassembled WGS sequence"/>
</dbReference>
<feature type="compositionally biased region" description="Low complexity" evidence="2">
    <location>
        <begin position="304"/>
        <end position="317"/>
    </location>
</feature>
<reference evidence="3 4" key="1">
    <citation type="submission" date="2019-02" db="EMBL/GenBank/DDBJ databases">
        <title>Genome sequencing of the rare red list fungi Bondarzewia mesenterica.</title>
        <authorList>
            <person name="Buettner E."/>
            <person name="Kellner H."/>
        </authorList>
    </citation>
    <scope>NUCLEOTIDE SEQUENCE [LARGE SCALE GENOMIC DNA]</scope>
    <source>
        <strain evidence="3 4">DSM 108281</strain>
    </source>
</reference>
<accession>A0A4S4LV59</accession>